<comment type="caution">
    <text evidence="1">The sequence shown here is derived from an EMBL/GenBank/DDBJ whole genome shotgun (WGS) entry which is preliminary data.</text>
</comment>
<evidence type="ECO:0000313" key="2">
    <source>
        <dbReference type="Proteomes" id="UP001419268"/>
    </source>
</evidence>
<protein>
    <recommendedName>
        <fullName evidence="3">Nucleolar protein 58/56 N-terminal domain-containing protein</fullName>
    </recommendedName>
</protein>
<accession>A0AAP0IAS4</accession>
<evidence type="ECO:0008006" key="3">
    <source>
        <dbReference type="Google" id="ProtNLM"/>
    </source>
</evidence>
<name>A0AAP0IAS4_9MAGN</name>
<keyword evidence="2" id="KW-1185">Reference proteome</keyword>
<gene>
    <name evidence="1" type="ORF">Scep_019136</name>
</gene>
<organism evidence="1 2">
    <name type="scientific">Stephania cephalantha</name>
    <dbReference type="NCBI Taxonomy" id="152367"/>
    <lineage>
        <taxon>Eukaryota</taxon>
        <taxon>Viridiplantae</taxon>
        <taxon>Streptophyta</taxon>
        <taxon>Embryophyta</taxon>
        <taxon>Tracheophyta</taxon>
        <taxon>Spermatophyta</taxon>
        <taxon>Magnoliopsida</taxon>
        <taxon>Ranunculales</taxon>
        <taxon>Menispermaceae</taxon>
        <taxon>Menispermoideae</taxon>
        <taxon>Cissampelideae</taxon>
        <taxon>Stephania</taxon>
    </lineage>
</organism>
<proteinExistence type="predicted"/>
<dbReference type="AlphaFoldDB" id="A0AAP0IAS4"/>
<dbReference type="Proteomes" id="UP001419268">
    <property type="component" value="Unassembled WGS sequence"/>
</dbReference>
<dbReference type="EMBL" id="JBBNAG010000008">
    <property type="protein sequence ID" value="KAK9111617.1"/>
    <property type="molecule type" value="Genomic_DNA"/>
</dbReference>
<reference evidence="1 2" key="1">
    <citation type="submission" date="2024-01" db="EMBL/GenBank/DDBJ databases">
        <title>Genome assemblies of Stephania.</title>
        <authorList>
            <person name="Yang L."/>
        </authorList>
    </citation>
    <scope>NUCLEOTIDE SEQUENCE [LARGE SCALE GENOMIC DNA]</scope>
    <source>
        <strain evidence="1">JXDWG</strain>
        <tissue evidence="1">Leaf</tissue>
    </source>
</reference>
<evidence type="ECO:0000313" key="1">
    <source>
        <dbReference type="EMBL" id="KAK9111617.1"/>
    </source>
</evidence>
<sequence>MLVLFETPAGFVLFKVLDEGKFSKVDVIDHFGDFAKKIRRVFDDGVSGGVDGDGVRLGDTMSIGRAQVSRPGLRRLHKTERAKRTALALDKDEDDDVTSNDVFFHVYTKDRDGVTFIDSRSARCHAELVMRREEHIQATPDQPIDEDQLYYDAAGDCPKGLIYGLGSHARRNRRYVGLGSSMFREPMVRCLEFNAIISKLAQFEAFVQSQLGNAHGLWREHLSGTAAAVATISTTSRASPAGWDGFGSFTGAATRR</sequence>